<comment type="subunit">
    <text evidence="9">Homodimer.</text>
</comment>
<evidence type="ECO:0000256" key="1">
    <source>
        <dbReference type="ARBA" id="ARBA00004141"/>
    </source>
</evidence>
<dbReference type="Gene3D" id="1.25.60.10">
    <property type="entry name" value="MgtE N-terminal domain-like"/>
    <property type="match status" value="1"/>
</dbReference>
<evidence type="ECO:0000256" key="9">
    <source>
        <dbReference type="RuleBase" id="RU362011"/>
    </source>
</evidence>
<evidence type="ECO:0000256" key="8">
    <source>
        <dbReference type="PROSITE-ProRule" id="PRU00703"/>
    </source>
</evidence>
<dbReference type="SUPFAM" id="SSF161093">
    <property type="entry name" value="MgtE membrane domain-like"/>
    <property type="match status" value="1"/>
</dbReference>
<dbReference type="Pfam" id="PF00571">
    <property type="entry name" value="CBS"/>
    <property type="match status" value="2"/>
</dbReference>
<keyword evidence="7 9" id="KW-0472">Membrane</keyword>
<evidence type="ECO:0000313" key="12">
    <source>
        <dbReference type="Proteomes" id="UP000199423"/>
    </source>
</evidence>
<dbReference type="Pfam" id="PF03448">
    <property type="entry name" value="MgtE_N"/>
    <property type="match status" value="1"/>
</dbReference>
<dbReference type="InterPro" id="IPR000644">
    <property type="entry name" value="CBS_dom"/>
</dbReference>
<dbReference type="InterPro" id="IPR036739">
    <property type="entry name" value="SLC41_membr_dom_sf"/>
</dbReference>
<dbReference type="EMBL" id="FPCH01000001">
    <property type="protein sequence ID" value="SFV26456.1"/>
    <property type="molecule type" value="Genomic_DNA"/>
</dbReference>
<dbReference type="CDD" id="cd04606">
    <property type="entry name" value="CBS_pair_Mg_transporter"/>
    <property type="match status" value="1"/>
</dbReference>
<feature type="domain" description="CBS" evidence="10">
    <location>
        <begin position="130"/>
        <end position="194"/>
    </location>
</feature>
<evidence type="ECO:0000256" key="4">
    <source>
        <dbReference type="ARBA" id="ARBA00022692"/>
    </source>
</evidence>
<evidence type="ECO:0000313" key="11">
    <source>
        <dbReference type="EMBL" id="SFV26456.1"/>
    </source>
</evidence>
<protein>
    <recommendedName>
        <fullName evidence="9">Magnesium transporter MgtE</fullName>
    </recommendedName>
</protein>
<dbReference type="InterPro" id="IPR038076">
    <property type="entry name" value="MgtE_N_sf"/>
</dbReference>
<comment type="similarity">
    <text evidence="2 9">Belongs to the SLC41A transporter family.</text>
</comment>
<comment type="caution">
    <text evidence="9">Lacks conserved residue(s) required for the propagation of feature annotation.</text>
</comment>
<feature type="transmembrane region" description="Helical" evidence="9">
    <location>
        <begin position="354"/>
        <end position="374"/>
    </location>
</feature>
<evidence type="ECO:0000259" key="10">
    <source>
        <dbReference type="PROSITE" id="PS51371"/>
    </source>
</evidence>
<comment type="subcellular location">
    <subcellularLocation>
        <location evidence="9">Cell membrane</location>
        <topology evidence="9">Multi-pass membrane protein</topology>
    </subcellularLocation>
    <subcellularLocation>
        <location evidence="1">Membrane</location>
        <topology evidence="1">Multi-pass membrane protein</topology>
    </subcellularLocation>
</comment>
<dbReference type="SMART" id="SM00924">
    <property type="entry name" value="MgtE_N"/>
    <property type="match status" value="1"/>
</dbReference>
<dbReference type="Gene3D" id="3.10.580.10">
    <property type="entry name" value="CBS-domain"/>
    <property type="match status" value="1"/>
</dbReference>
<dbReference type="PROSITE" id="PS51371">
    <property type="entry name" value="CBS"/>
    <property type="match status" value="2"/>
</dbReference>
<evidence type="ECO:0000256" key="5">
    <source>
        <dbReference type="ARBA" id="ARBA00022842"/>
    </source>
</evidence>
<dbReference type="InterPro" id="IPR046342">
    <property type="entry name" value="CBS_dom_sf"/>
</dbReference>
<dbReference type="SMART" id="SM00116">
    <property type="entry name" value="CBS"/>
    <property type="match status" value="2"/>
</dbReference>
<feature type="transmembrane region" description="Helical" evidence="9">
    <location>
        <begin position="394"/>
        <end position="416"/>
    </location>
</feature>
<gene>
    <name evidence="11" type="ORF">SAMN04488557_0483</name>
</gene>
<keyword evidence="6 9" id="KW-1133">Transmembrane helix</keyword>
<keyword evidence="12" id="KW-1185">Reference proteome</keyword>
<proteinExistence type="inferred from homology"/>
<feature type="transmembrane region" description="Helical" evidence="9">
    <location>
        <begin position="428"/>
        <end position="451"/>
    </location>
</feature>
<evidence type="ECO:0000256" key="3">
    <source>
        <dbReference type="ARBA" id="ARBA00022448"/>
    </source>
</evidence>
<evidence type="ECO:0000256" key="6">
    <source>
        <dbReference type="ARBA" id="ARBA00022989"/>
    </source>
</evidence>
<keyword evidence="8" id="KW-0129">CBS domain</keyword>
<sequence length="456" mass="49817">MENIRTASGEDVDPIVLVELLEEHDADIVAQLNELDLETAGSILAELPLDRVIEIFDRPELARAGDLILELPDEFAGQVLKGMSADRAADTLRQLDGPDRTKLLTLLDFETAQSLKLLLAYPEGTAGSIMTTEFVSVPSTYTVAETLKLIREVEHTRETIYAIYVLDPQSRELVRTVTLRQLIMGQPDQSILDIAPDRDPVWVSPDTDREEVARLISIHDLLAVPVLNARHRVLGIVTVDDVVDAILAESTEDVQKFGGVEGIAEPYLQIGFVEMIRKRAGWLSALFLGEMLTASAMQHYSDELEKAVVLTLFIPLIMSSGGNSGSQSTSLLIRALALGQLRLRDWWRVAVREVPTGLTLGAILGVIGMARIALWQQLGIFDYGEHWKLVALTVGLGLVGIVTFGSLAGSMLPFVLKRLGFDPASASAPFVATLVDVTGLMIYFSVALLVLRGTLL</sequence>
<dbReference type="SUPFAM" id="SSF54631">
    <property type="entry name" value="CBS-domain pair"/>
    <property type="match status" value="1"/>
</dbReference>
<keyword evidence="9" id="KW-0479">Metal-binding</keyword>
<dbReference type="AlphaFoldDB" id="A0A1I7MVS8"/>
<evidence type="ECO:0000256" key="2">
    <source>
        <dbReference type="ARBA" id="ARBA00009749"/>
    </source>
</evidence>
<keyword evidence="9" id="KW-1003">Cell membrane</keyword>
<accession>A0A1I7MVS8</accession>
<dbReference type="RefSeq" id="WP_092863695.1">
    <property type="nucleotide sequence ID" value="NZ_FPCH01000001.1"/>
</dbReference>
<dbReference type="InterPro" id="IPR006667">
    <property type="entry name" value="SLC41_membr_dom"/>
</dbReference>
<dbReference type="STRING" id="51670.SAMN04488557_0483"/>
<organism evidence="11 12">
    <name type="scientific">Hyphomicrobium facile</name>
    <dbReference type="NCBI Taxonomy" id="51670"/>
    <lineage>
        <taxon>Bacteria</taxon>
        <taxon>Pseudomonadati</taxon>
        <taxon>Pseudomonadota</taxon>
        <taxon>Alphaproteobacteria</taxon>
        <taxon>Hyphomicrobiales</taxon>
        <taxon>Hyphomicrobiaceae</taxon>
        <taxon>Hyphomicrobium</taxon>
    </lineage>
</organism>
<dbReference type="NCBIfam" id="TIGR00400">
    <property type="entry name" value="mgtE"/>
    <property type="match status" value="1"/>
</dbReference>
<dbReference type="SUPFAM" id="SSF158791">
    <property type="entry name" value="MgtE N-terminal domain-like"/>
    <property type="match status" value="1"/>
</dbReference>
<dbReference type="InterPro" id="IPR006669">
    <property type="entry name" value="MgtE_transporter"/>
</dbReference>
<dbReference type="InterPro" id="IPR006668">
    <property type="entry name" value="Mg_transptr_MgtE_intracell_dom"/>
</dbReference>
<reference evidence="12" key="1">
    <citation type="submission" date="2016-10" db="EMBL/GenBank/DDBJ databases">
        <authorList>
            <person name="Varghese N."/>
            <person name="Submissions S."/>
        </authorList>
    </citation>
    <scope>NUCLEOTIDE SEQUENCE [LARGE SCALE GENOMIC DNA]</scope>
    <source>
        <strain evidence="12">DSM 1565</strain>
    </source>
</reference>
<dbReference type="OrthoDB" id="9790355at2"/>
<feature type="domain" description="CBS" evidence="10">
    <location>
        <begin position="196"/>
        <end position="254"/>
    </location>
</feature>
<dbReference type="Pfam" id="PF01769">
    <property type="entry name" value="MgtE"/>
    <property type="match status" value="1"/>
</dbReference>
<dbReference type="Gene3D" id="1.10.357.20">
    <property type="entry name" value="SLC41 divalent cation transporters, integral membrane domain"/>
    <property type="match status" value="1"/>
</dbReference>
<dbReference type="GO" id="GO:0046872">
    <property type="term" value="F:metal ion binding"/>
    <property type="evidence" value="ECO:0007669"/>
    <property type="project" value="UniProtKB-KW"/>
</dbReference>
<dbReference type="GO" id="GO:0005886">
    <property type="term" value="C:plasma membrane"/>
    <property type="evidence" value="ECO:0007669"/>
    <property type="project" value="UniProtKB-SubCell"/>
</dbReference>
<dbReference type="PANTHER" id="PTHR43773">
    <property type="entry name" value="MAGNESIUM TRANSPORTER MGTE"/>
    <property type="match status" value="1"/>
</dbReference>
<evidence type="ECO:0000256" key="7">
    <source>
        <dbReference type="ARBA" id="ARBA00023136"/>
    </source>
</evidence>
<name>A0A1I7MVS8_9HYPH</name>
<dbReference type="PANTHER" id="PTHR43773:SF1">
    <property type="entry name" value="MAGNESIUM TRANSPORTER MGTE"/>
    <property type="match status" value="1"/>
</dbReference>
<keyword evidence="3 9" id="KW-0813">Transport</keyword>
<dbReference type="GO" id="GO:0015095">
    <property type="term" value="F:magnesium ion transmembrane transporter activity"/>
    <property type="evidence" value="ECO:0007669"/>
    <property type="project" value="UniProtKB-UniRule"/>
</dbReference>
<keyword evidence="5 9" id="KW-0460">Magnesium</keyword>
<dbReference type="Proteomes" id="UP000199423">
    <property type="component" value="Unassembled WGS sequence"/>
</dbReference>
<comment type="function">
    <text evidence="9">Acts as a magnesium transporter.</text>
</comment>
<keyword evidence="4 9" id="KW-0812">Transmembrane</keyword>